<keyword evidence="6" id="KW-1185">Reference proteome</keyword>
<comment type="caution">
    <text evidence="5">The sequence shown here is derived from an EMBL/GenBank/DDBJ whole genome shotgun (WGS) entry which is preliminary data.</text>
</comment>
<dbReference type="Gene3D" id="2.30.33.40">
    <property type="entry name" value="GroES chaperonin"/>
    <property type="match status" value="1"/>
</dbReference>
<comment type="similarity">
    <text evidence="1 3 4">Belongs to the GroES chaperonin family.</text>
</comment>
<dbReference type="NCBIfam" id="NF001531">
    <property type="entry name" value="PRK00364.2-2"/>
    <property type="match status" value="1"/>
</dbReference>
<dbReference type="RefSeq" id="WP_324619967.1">
    <property type="nucleotide sequence ID" value="NZ_JAYKOT010000003.1"/>
</dbReference>
<dbReference type="PRINTS" id="PR00297">
    <property type="entry name" value="CHAPERONIN10"/>
</dbReference>
<evidence type="ECO:0000313" key="5">
    <source>
        <dbReference type="EMBL" id="MEB3429809.1"/>
    </source>
</evidence>
<comment type="subcellular location">
    <subcellularLocation>
        <location evidence="3">Cytoplasm</location>
    </subcellularLocation>
</comment>
<dbReference type="HAMAP" id="MF_00580">
    <property type="entry name" value="CH10"/>
    <property type="match status" value="1"/>
</dbReference>
<dbReference type="FunFam" id="2.30.33.40:FF:000001">
    <property type="entry name" value="10 kDa chaperonin"/>
    <property type="match status" value="1"/>
</dbReference>
<dbReference type="InterPro" id="IPR020818">
    <property type="entry name" value="Chaperonin_GroES"/>
</dbReference>
<keyword evidence="2 3" id="KW-0143">Chaperone</keyword>
<evidence type="ECO:0000256" key="3">
    <source>
        <dbReference type="HAMAP-Rule" id="MF_00580"/>
    </source>
</evidence>
<dbReference type="CDD" id="cd00320">
    <property type="entry name" value="cpn10"/>
    <property type="match status" value="1"/>
</dbReference>
<evidence type="ECO:0000256" key="2">
    <source>
        <dbReference type="ARBA" id="ARBA00023186"/>
    </source>
</evidence>
<dbReference type="InterPro" id="IPR011032">
    <property type="entry name" value="GroES-like_sf"/>
</dbReference>
<gene>
    <name evidence="3" type="primary">groES</name>
    <name evidence="3" type="synonym">groS</name>
    <name evidence="5" type="ORF">VLK81_07290</name>
</gene>
<dbReference type="PROSITE" id="PS00681">
    <property type="entry name" value="CHAPERONINS_CPN10"/>
    <property type="match status" value="1"/>
</dbReference>
<dbReference type="InterPro" id="IPR018369">
    <property type="entry name" value="Chaprnonin_Cpn10_CS"/>
</dbReference>
<dbReference type="GO" id="GO:0051082">
    <property type="term" value="F:unfolded protein binding"/>
    <property type="evidence" value="ECO:0007669"/>
    <property type="project" value="TreeGrafter"/>
</dbReference>
<dbReference type="Pfam" id="PF00166">
    <property type="entry name" value="Cpn10"/>
    <property type="match status" value="1"/>
</dbReference>
<evidence type="ECO:0000256" key="1">
    <source>
        <dbReference type="ARBA" id="ARBA00006975"/>
    </source>
</evidence>
<dbReference type="GO" id="GO:0044183">
    <property type="term" value="F:protein folding chaperone"/>
    <property type="evidence" value="ECO:0007669"/>
    <property type="project" value="InterPro"/>
</dbReference>
<dbReference type="EMBL" id="JAYKOT010000003">
    <property type="protein sequence ID" value="MEB3429809.1"/>
    <property type="molecule type" value="Genomic_DNA"/>
</dbReference>
<dbReference type="GO" id="GO:0051087">
    <property type="term" value="F:protein-folding chaperone binding"/>
    <property type="evidence" value="ECO:0007669"/>
    <property type="project" value="TreeGrafter"/>
</dbReference>
<dbReference type="SMART" id="SM00883">
    <property type="entry name" value="Cpn10"/>
    <property type="match status" value="1"/>
</dbReference>
<protein>
    <recommendedName>
        <fullName evidence="3">Co-chaperonin GroES</fullName>
    </recommendedName>
    <alternativeName>
        <fullName evidence="3">10 kDa chaperonin</fullName>
    </alternativeName>
    <alternativeName>
        <fullName evidence="3">Chaperonin-10</fullName>
        <shortName evidence="3">Cpn10</shortName>
    </alternativeName>
</protein>
<dbReference type="GO" id="GO:0005524">
    <property type="term" value="F:ATP binding"/>
    <property type="evidence" value="ECO:0007669"/>
    <property type="project" value="InterPro"/>
</dbReference>
<sequence>MKLKPLDDRIVIKKCDVEEKTKSGLLLPSSAKEAPQFAEVVEIGDKILKSEKKSANIKVGDLVIYSKYAGTDVKIDSEEFTIVKYSDVLAVVEK</sequence>
<evidence type="ECO:0000256" key="4">
    <source>
        <dbReference type="RuleBase" id="RU000535"/>
    </source>
</evidence>
<dbReference type="PANTHER" id="PTHR10772:SF58">
    <property type="entry name" value="CO-CHAPERONIN GROES"/>
    <property type="match status" value="1"/>
</dbReference>
<dbReference type="InterPro" id="IPR037124">
    <property type="entry name" value="Chaperonin_GroES_sf"/>
</dbReference>
<comment type="function">
    <text evidence="3 4">Together with the chaperonin GroEL, plays an essential role in assisting protein folding. The GroEL-GroES system forms a nano-cage that allows encapsulation of the non-native substrate proteins and provides a physical environment optimized to promote and accelerate protein folding. GroES binds to the apical surface of the GroEL ring, thereby capping the opening of the GroEL channel.</text>
</comment>
<dbReference type="GO" id="GO:0005737">
    <property type="term" value="C:cytoplasm"/>
    <property type="evidence" value="ECO:0007669"/>
    <property type="project" value="UniProtKB-SubCell"/>
</dbReference>
<comment type="subunit">
    <text evidence="3">Heptamer of 7 subunits arranged in a ring. Interacts with the chaperonin GroEL.</text>
</comment>
<dbReference type="GO" id="GO:0046872">
    <property type="term" value="F:metal ion binding"/>
    <property type="evidence" value="ECO:0007669"/>
    <property type="project" value="TreeGrafter"/>
</dbReference>
<accession>A0AAW9MZA4</accession>
<keyword evidence="3" id="KW-0963">Cytoplasm</keyword>
<name>A0AAW9MZA4_9FIRM</name>
<organism evidence="5 6">
    <name type="scientific">Citroniella saccharovorans</name>
    <dbReference type="NCBI Taxonomy" id="2053367"/>
    <lineage>
        <taxon>Bacteria</taxon>
        <taxon>Bacillati</taxon>
        <taxon>Bacillota</taxon>
        <taxon>Tissierellia</taxon>
        <taxon>Tissierellales</taxon>
        <taxon>Peptoniphilaceae</taxon>
        <taxon>Citroniella</taxon>
    </lineage>
</organism>
<reference evidence="5 6" key="1">
    <citation type="submission" date="2024-01" db="EMBL/GenBank/DDBJ databases">
        <title>Complete genome sequence of Citroniella saccharovorans strain M6.X9, isolated from human fecal sample.</title>
        <authorList>
            <person name="Cheng G."/>
            <person name="Westerholm M."/>
            <person name="Schnurer A."/>
        </authorList>
    </citation>
    <scope>NUCLEOTIDE SEQUENCE [LARGE SCALE GENOMIC DNA]</scope>
    <source>
        <strain evidence="5 6">DSM 29873</strain>
    </source>
</reference>
<evidence type="ECO:0000313" key="6">
    <source>
        <dbReference type="Proteomes" id="UP001357733"/>
    </source>
</evidence>
<dbReference type="SUPFAM" id="SSF50129">
    <property type="entry name" value="GroES-like"/>
    <property type="match status" value="1"/>
</dbReference>
<proteinExistence type="inferred from homology"/>
<dbReference type="PANTHER" id="PTHR10772">
    <property type="entry name" value="10 KDA HEAT SHOCK PROTEIN"/>
    <property type="match status" value="1"/>
</dbReference>
<dbReference type="AlphaFoldDB" id="A0AAW9MZA4"/>
<dbReference type="Proteomes" id="UP001357733">
    <property type="component" value="Unassembled WGS sequence"/>
</dbReference>